<organism evidence="7 8">
    <name type="scientific">Kineosporia babensis</name>
    <dbReference type="NCBI Taxonomy" id="499548"/>
    <lineage>
        <taxon>Bacteria</taxon>
        <taxon>Bacillati</taxon>
        <taxon>Actinomycetota</taxon>
        <taxon>Actinomycetes</taxon>
        <taxon>Kineosporiales</taxon>
        <taxon>Kineosporiaceae</taxon>
        <taxon>Kineosporia</taxon>
    </lineage>
</organism>
<dbReference type="CDD" id="cd01166">
    <property type="entry name" value="KdgK"/>
    <property type="match status" value="1"/>
</dbReference>
<dbReference type="GO" id="GO:0016301">
    <property type="term" value="F:kinase activity"/>
    <property type="evidence" value="ECO:0007669"/>
    <property type="project" value="UniProtKB-KW"/>
</dbReference>
<dbReference type="Pfam" id="PF00294">
    <property type="entry name" value="PfkB"/>
    <property type="match status" value="1"/>
</dbReference>
<dbReference type="AlphaFoldDB" id="A0A9X1NB22"/>
<dbReference type="InterPro" id="IPR050306">
    <property type="entry name" value="PfkB_Carbo_kinase"/>
</dbReference>
<dbReference type="RefSeq" id="WP_231441622.1">
    <property type="nucleotide sequence ID" value="NZ_JAJOMB010000006.1"/>
</dbReference>
<dbReference type="EMBL" id="JAJOMB010000006">
    <property type="protein sequence ID" value="MCD5311927.1"/>
    <property type="molecule type" value="Genomic_DNA"/>
</dbReference>
<keyword evidence="4 7" id="KW-0418">Kinase</keyword>
<keyword evidence="2" id="KW-0808">Transferase</keyword>
<name>A0A9X1NB22_9ACTN</name>
<dbReference type="GO" id="GO:0005524">
    <property type="term" value="F:ATP binding"/>
    <property type="evidence" value="ECO:0007669"/>
    <property type="project" value="UniProtKB-KW"/>
</dbReference>
<proteinExistence type="inferred from homology"/>
<protein>
    <submittedName>
        <fullName evidence="7">Sugar kinase</fullName>
    </submittedName>
</protein>
<dbReference type="PANTHER" id="PTHR43085">
    <property type="entry name" value="HEXOKINASE FAMILY MEMBER"/>
    <property type="match status" value="1"/>
</dbReference>
<dbReference type="PROSITE" id="PS00584">
    <property type="entry name" value="PFKB_KINASES_2"/>
    <property type="match status" value="1"/>
</dbReference>
<dbReference type="PANTHER" id="PTHR43085:SF1">
    <property type="entry name" value="PSEUDOURIDINE KINASE-RELATED"/>
    <property type="match status" value="1"/>
</dbReference>
<evidence type="ECO:0000256" key="3">
    <source>
        <dbReference type="ARBA" id="ARBA00022741"/>
    </source>
</evidence>
<reference evidence="7" key="1">
    <citation type="submission" date="2021-11" db="EMBL/GenBank/DDBJ databases">
        <title>Streptomyces corallinus and Kineosporia corallina sp. nov., two new coral-derived marine actinobacteria.</title>
        <authorList>
            <person name="Buangrab K."/>
            <person name="Sutthacheep M."/>
            <person name="Yeemin T."/>
            <person name="Harunari E."/>
            <person name="Igarashi Y."/>
            <person name="Sripreechasak P."/>
            <person name="Kanchanasin P."/>
            <person name="Tanasupawat S."/>
            <person name="Phongsopitanun W."/>
        </authorList>
    </citation>
    <scope>NUCLEOTIDE SEQUENCE</scope>
    <source>
        <strain evidence="7">JCM 31032</strain>
    </source>
</reference>
<dbReference type="InterPro" id="IPR029056">
    <property type="entry name" value="Ribokinase-like"/>
</dbReference>
<evidence type="ECO:0000256" key="1">
    <source>
        <dbReference type="ARBA" id="ARBA00010688"/>
    </source>
</evidence>
<dbReference type="InterPro" id="IPR011611">
    <property type="entry name" value="PfkB_dom"/>
</dbReference>
<evidence type="ECO:0000256" key="2">
    <source>
        <dbReference type="ARBA" id="ARBA00022679"/>
    </source>
</evidence>
<evidence type="ECO:0000259" key="6">
    <source>
        <dbReference type="Pfam" id="PF00294"/>
    </source>
</evidence>
<accession>A0A9X1NB22</accession>
<evidence type="ECO:0000313" key="7">
    <source>
        <dbReference type="EMBL" id="MCD5311927.1"/>
    </source>
</evidence>
<dbReference type="SUPFAM" id="SSF53613">
    <property type="entry name" value="Ribokinase-like"/>
    <property type="match status" value="1"/>
</dbReference>
<evidence type="ECO:0000313" key="8">
    <source>
        <dbReference type="Proteomes" id="UP001138997"/>
    </source>
</evidence>
<keyword evidence="5" id="KW-0067">ATP-binding</keyword>
<keyword evidence="8" id="KW-1185">Reference proteome</keyword>
<evidence type="ECO:0000256" key="4">
    <source>
        <dbReference type="ARBA" id="ARBA00022777"/>
    </source>
</evidence>
<keyword evidence="3" id="KW-0547">Nucleotide-binding</keyword>
<gene>
    <name evidence="7" type="ORF">LR394_13535</name>
</gene>
<dbReference type="Gene3D" id="3.40.1190.20">
    <property type="match status" value="1"/>
</dbReference>
<evidence type="ECO:0000256" key="5">
    <source>
        <dbReference type="ARBA" id="ARBA00022840"/>
    </source>
</evidence>
<feature type="domain" description="Carbohydrate kinase PfkB" evidence="6">
    <location>
        <begin position="5"/>
        <end position="298"/>
    </location>
</feature>
<comment type="caution">
    <text evidence="7">The sequence shown here is derived from an EMBL/GenBank/DDBJ whole genome shotgun (WGS) entry which is preliminary data.</text>
</comment>
<dbReference type="InterPro" id="IPR002173">
    <property type="entry name" value="Carboh/pur_kinase_PfkB_CS"/>
</dbReference>
<comment type="similarity">
    <text evidence="1">Belongs to the carbohydrate kinase PfkB family.</text>
</comment>
<sequence>MAATVLTIGEILVEIMATTPGEGFGEPQPLVGPFPSGAPAIFIDQVSRLGTPAAIVSRVGDDDFGRLNLNRLRADGVDVSGIEVAAGETTGSAFVRYRPDGSRAFVFNIAHSATGRLSLTPSAEALIERCDHLHIMGSALSAPGIAHLAREAVRRVKARGGSLSFDPNLRPEILQAPGLPEALDEVLAQCDVFLPSGEEIFLFTESKDEAAAVTELLQRGIGTVVIKRGNQGASRFDQHGRIDAAALTVDEVDPTGAGDCFAGAYVSFWLAGADPETTLRYANAAGAHAVTKLGPMEGAATLSGLNALLAAQNGKDPRGVWVRQTRVQ</sequence>
<dbReference type="Proteomes" id="UP001138997">
    <property type="component" value="Unassembled WGS sequence"/>
</dbReference>